<dbReference type="AlphaFoldDB" id="A0A9P4H6M0"/>
<evidence type="ECO:0000313" key="2">
    <source>
        <dbReference type="EMBL" id="KAF2029093.1"/>
    </source>
</evidence>
<keyword evidence="3" id="KW-1185">Reference proteome</keyword>
<reference evidence="2" key="1">
    <citation type="journal article" date="2020" name="Stud. Mycol.">
        <title>101 Dothideomycetes genomes: a test case for predicting lifestyles and emergence of pathogens.</title>
        <authorList>
            <person name="Haridas S."/>
            <person name="Albert R."/>
            <person name="Binder M."/>
            <person name="Bloem J."/>
            <person name="Labutti K."/>
            <person name="Salamov A."/>
            <person name="Andreopoulos B."/>
            <person name="Baker S."/>
            <person name="Barry K."/>
            <person name="Bills G."/>
            <person name="Bluhm B."/>
            <person name="Cannon C."/>
            <person name="Castanera R."/>
            <person name="Culley D."/>
            <person name="Daum C."/>
            <person name="Ezra D."/>
            <person name="Gonzalez J."/>
            <person name="Henrissat B."/>
            <person name="Kuo A."/>
            <person name="Liang C."/>
            <person name="Lipzen A."/>
            <person name="Lutzoni F."/>
            <person name="Magnuson J."/>
            <person name="Mondo S."/>
            <person name="Nolan M."/>
            <person name="Ohm R."/>
            <person name="Pangilinan J."/>
            <person name="Park H.-J."/>
            <person name="Ramirez L."/>
            <person name="Alfaro M."/>
            <person name="Sun H."/>
            <person name="Tritt A."/>
            <person name="Yoshinaga Y."/>
            <person name="Zwiers L.-H."/>
            <person name="Turgeon B."/>
            <person name="Goodwin S."/>
            <person name="Spatafora J."/>
            <person name="Crous P."/>
            <person name="Grigoriev I."/>
        </authorList>
    </citation>
    <scope>NUCLEOTIDE SEQUENCE</scope>
    <source>
        <strain evidence="2">CBS 110217</strain>
    </source>
</reference>
<evidence type="ECO:0000256" key="1">
    <source>
        <dbReference type="SAM" id="MobiDB-lite"/>
    </source>
</evidence>
<evidence type="ECO:0000313" key="3">
    <source>
        <dbReference type="Proteomes" id="UP000799777"/>
    </source>
</evidence>
<gene>
    <name evidence="2" type="ORF">EK21DRAFT_113313</name>
</gene>
<feature type="region of interest" description="Disordered" evidence="1">
    <location>
        <begin position="1"/>
        <end position="24"/>
    </location>
</feature>
<dbReference type="EMBL" id="ML978205">
    <property type="protein sequence ID" value="KAF2029093.1"/>
    <property type="molecule type" value="Genomic_DNA"/>
</dbReference>
<dbReference type="Proteomes" id="UP000799777">
    <property type="component" value="Unassembled WGS sequence"/>
</dbReference>
<proteinExistence type="predicted"/>
<name>A0A9P4H6M0_9PLEO</name>
<protein>
    <submittedName>
        <fullName evidence="2">Uncharacterized protein</fullName>
    </submittedName>
</protein>
<organism evidence="2 3">
    <name type="scientific">Setomelanomma holmii</name>
    <dbReference type="NCBI Taxonomy" id="210430"/>
    <lineage>
        <taxon>Eukaryota</taxon>
        <taxon>Fungi</taxon>
        <taxon>Dikarya</taxon>
        <taxon>Ascomycota</taxon>
        <taxon>Pezizomycotina</taxon>
        <taxon>Dothideomycetes</taxon>
        <taxon>Pleosporomycetidae</taxon>
        <taxon>Pleosporales</taxon>
        <taxon>Pleosporineae</taxon>
        <taxon>Phaeosphaeriaceae</taxon>
        <taxon>Setomelanomma</taxon>
    </lineage>
</organism>
<comment type="caution">
    <text evidence="2">The sequence shown here is derived from an EMBL/GenBank/DDBJ whole genome shotgun (WGS) entry which is preliminary data.</text>
</comment>
<accession>A0A9P4H6M0</accession>
<sequence length="256" mass="28866">MDASFVPYSLRARKEQPPRSPEQCNFKGPGEAIDNFGDIMDSAHKFRTQASNSYEESFLRNLDPQWRQHYTYAEMVGKAIEAGLPPESLLLAYRTKKWIPGDFPGGSPWVGRKVPPLYGNLLGSSRGARSLVCSFRIHSSDVTAVPVDTAPTPDFDFTLLINEPWDYGTVCWPYRTPGPNFGVEFSKCYFRLYPTEPCEHWQGLEPATQREVGDDVTRIWDEAGDQIPASEALVRDGKIFQALMKNYIAHHTSCVP</sequence>